<evidence type="ECO:0000313" key="8">
    <source>
        <dbReference type="Proteomes" id="UP001259803"/>
    </source>
</evidence>
<comment type="subcellular location">
    <subcellularLocation>
        <location evidence="2">Secreted</location>
    </subcellularLocation>
</comment>
<evidence type="ECO:0000256" key="4">
    <source>
        <dbReference type="ARBA" id="ARBA00022525"/>
    </source>
</evidence>
<protein>
    <recommendedName>
        <fullName evidence="3">Phospholipase D</fullName>
    </recommendedName>
    <alternativeName>
        <fullName evidence="5">Choline phosphatase</fullName>
    </alternativeName>
</protein>
<dbReference type="SUPFAM" id="SSF56024">
    <property type="entry name" value="Phospholipase D/nuclease"/>
    <property type="match status" value="2"/>
</dbReference>
<evidence type="ECO:0000259" key="6">
    <source>
        <dbReference type="PROSITE" id="PS50035"/>
    </source>
</evidence>
<gene>
    <name evidence="7" type="ORF">RM533_03105</name>
</gene>
<evidence type="ECO:0000313" key="7">
    <source>
        <dbReference type="EMBL" id="MDT0575171.1"/>
    </source>
</evidence>
<reference evidence="7 8" key="1">
    <citation type="submission" date="2023-09" db="EMBL/GenBank/DDBJ databases">
        <authorList>
            <person name="Rey-Velasco X."/>
        </authorList>
    </citation>
    <scope>NUCLEOTIDE SEQUENCE [LARGE SCALE GENOMIC DNA]</scope>
    <source>
        <strain evidence="7 8">F390</strain>
    </source>
</reference>
<name>A0ABU2ZF00_9SPHN</name>
<evidence type="ECO:0000256" key="2">
    <source>
        <dbReference type="ARBA" id="ARBA00004613"/>
    </source>
</evidence>
<evidence type="ECO:0000256" key="1">
    <source>
        <dbReference type="ARBA" id="ARBA00003145"/>
    </source>
</evidence>
<dbReference type="SMART" id="SM00155">
    <property type="entry name" value="PLDc"/>
    <property type="match status" value="2"/>
</dbReference>
<dbReference type="PANTHER" id="PTHR21248:SF12">
    <property type="entry name" value="CARDIOLIPIN SYNTHASE C"/>
    <property type="match status" value="1"/>
</dbReference>
<dbReference type="InterPro" id="IPR025202">
    <property type="entry name" value="PLD-like_dom"/>
</dbReference>
<proteinExistence type="predicted"/>
<organism evidence="7 8">
    <name type="scientific">Croceicoccus esteveae</name>
    <dbReference type="NCBI Taxonomy" id="3075597"/>
    <lineage>
        <taxon>Bacteria</taxon>
        <taxon>Pseudomonadati</taxon>
        <taxon>Pseudomonadota</taxon>
        <taxon>Alphaproteobacteria</taxon>
        <taxon>Sphingomonadales</taxon>
        <taxon>Erythrobacteraceae</taxon>
        <taxon>Croceicoccus</taxon>
    </lineage>
</organism>
<dbReference type="Gene3D" id="3.30.870.10">
    <property type="entry name" value="Endonuclease Chain A"/>
    <property type="match status" value="2"/>
</dbReference>
<keyword evidence="4" id="KW-0964">Secreted</keyword>
<dbReference type="CDD" id="cd09111">
    <property type="entry name" value="PLDc_ymdC_like_1"/>
    <property type="match status" value="1"/>
</dbReference>
<dbReference type="InterPro" id="IPR001736">
    <property type="entry name" value="PLipase_D/transphosphatidylase"/>
</dbReference>
<dbReference type="PANTHER" id="PTHR21248">
    <property type="entry name" value="CARDIOLIPIN SYNTHASE"/>
    <property type="match status" value="1"/>
</dbReference>
<accession>A0ABU2ZF00</accession>
<dbReference type="RefSeq" id="WP_311339753.1">
    <property type="nucleotide sequence ID" value="NZ_JAVRHS010000002.1"/>
</dbReference>
<dbReference type="Pfam" id="PF13091">
    <property type="entry name" value="PLDc_2"/>
    <property type="match status" value="2"/>
</dbReference>
<dbReference type="EMBL" id="JAVRHS010000002">
    <property type="protein sequence ID" value="MDT0575171.1"/>
    <property type="molecule type" value="Genomic_DNA"/>
</dbReference>
<feature type="domain" description="PLD phosphodiesterase" evidence="6">
    <location>
        <begin position="151"/>
        <end position="178"/>
    </location>
</feature>
<keyword evidence="8" id="KW-1185">Reference proteome</keyword>
<sequence>MKRRLNPFALPSLADRPISHAIKDTADTTLGKRVEPLCAQHPGNCGVRLLTFGKDAFAARALLARAAERTLDVQYYIWHDDLSGNLLLDELRSAAARGVRVRLLLDDNGIGGLDEVLAELVTHRNITVRIFNPFKIRSPKAVNFLFDFRRLNRRMHSKSFIVDNQVVIVGGRNTGDEYFDARQDGLFADMDAMVIGSVVEETSHLFDCFWNSRWAFAAQSIVHSTSEDNKQAVRHRAALGSDSVAAHRYRQALQERPIFEALKEGALDLQWAPMRLIADDPEKVAGIGTRGSNMLADLSQMIGQPQEELDLISGYFVPTVAGARRFIDLARQGVTVRVLTNSYAATDVAVVHAGYAPYRKRLLRAGVQLFEMPAPGDQPKRTRKFVRGAAGGSQARAVTGSTLHAKAFAVDRQRLFVGSFNIDPRSANLNTELGVVIESEVLAGRITHIFTDEIAKNSYRLALNDNDDICWIDERDDEPRQEAVEPGTSVLSRAIVNILSHLPIERYL</sequence>
<comment type="function">
    <text evidence="1">Could be a virulence factor.</text>
</comment>
<evidence type="ECO:0000256" key="3">
    <source>
        <dbReference type="ARBA" id="ARBA00018392"/>
    </source>
</evidence>
<evidence type="ECO:0000256" key="5">
    <source>
        <dbReference type="ARBA" id="ARBA00029594"/>
    </source>
</evidence>
<dbReference type="Proteomes" id="UP001259803">
    <property type="component" value="Unassembled WGS sequence"/>
</dbReference>
<comment type="caution">
    <text evidence="7">The sequence shown here is derived from an EMBL/GenBank/DDBJ whole genome shotgun (WGS) entry which is preliminary data.</text>
</comment>
<dbReference type="CDD" id="cd09113">
    <property type="entry name" value="PLDc_ymdC_like_2"/>
    <property type="match status" value="1"/>
</dbReference>
<feature type="domain" description="PLD phosphodiesterase" evidence="6">
    <location>
        <begin position="399"/>
        <end position="426"/>
    </location>
</feature>
<dbReference type="PROSITE" id="PS50035">
    <property type="entry name" value="PLD"/>
    <property type="match status" value="2"/>
</dbReference>